<evidence type="ECO:0000313" key="1">
    <source>
        <dbReference type="EMBL" id="KAH3838284.1"/>
    </source>
</evidence>
<protein>
    <submittedName>
        <fullName evidence="1">Uncharacterized protein</fullName>
    </submittedName>
</protein>
<reference evidence="1" key="2">
    <citation type="submission" date="2020-11" db="EMBL/GenBank/DDBJ databases">
        <authorList>
            <person name="McCartney M.A."/>
            <person name="Auch B."/>
            <person name="Kono T."/>
            <person name="Mallez S."/>
            <person name="Becker A."/>
            <person name="Gohl D.M."/>
            <person name="Silverstein K.A.T."/>
            <person name="Koren S."/>
            <person name="Bechman K.B."/>
            <person name="Herman A."/>
            <person name="Abrahante J.E."/>
            <person name="Garbe J."/>
        </authorList>
    </citation>
    <scope>NUCLEOTIDE SEQUENCE</scope>
    <source>
        <strain evidence="1">Duluth1</strain>
        <tissue evidence="1">Whole animal</tissue>
    </source>
</reference>
<name>A0A9D4KF14_DREPO</name>
<dbReference type="Proteomes" id="UP000828390">
    <property type="component" value="Unassembled WGS sequence"/>
</dbReference>
<accession>A0A9D4KF14</accession>
<keyword evidence="2" id="KW-1185">Reference proteome</keyword>
<proteinExistence type="predicted"/>
<sequence>MRIDGQSRQLNFPIDENESIGADGTNAQGPNAVISIIDYVLKTHGCADLSCTIEAVNCPSQNKKQFVLSTAWVLRMASPDTAPHFNRIYDAGSGSFTIRPDCDAIQQLEDIVNKSSSATEAVRYPTWRWRDWKTFLSTSFKAIPVIRKYQYSRFDSSRPGTVFATEKATDLPEEEFFITKHRELPSAEPCLINQAGLSENRVKYLTKLSDHLCDRVIRTLPVQHPQTDCM</sequence>
<reference evidence="1" key="1">
    <citation type="journal article" date="2019" name="bioRxiv">
        <title>The Genome of the Zebra Mussel, Dreissena polymorpha: A Resource for Invasive Species Research.</title>
        <authorList>
            <person name="McCartney M.A."/>
            <person name="Auch B."/>
            <person name="Kono T."/>
            <person name="Mallez S."/>
            <person name="Zhang Y."/>
            <person name="Obille A."/>
            <person name="Becker A."/>
            <person name="Abrahante J.E."/>
            <person name="Garbe J."/>
            <person name="Badalamenti J.P."/>
            <person name="Herman A."/>
            <person name="Mangelson H."/>
            <person name="Liachko I."/>
            <person name="Sullivan S."/>
            <person name="Sone E.D."/>
            <person name="Koren S."/>
            <person name="Silverstein K.A.T."/>
            <person name="Beckman K.B."/>
            <person name="Gohl D.M."/>
        </authorList>
    </citation>
    <scope>NUCLEOTIDE SEQUENCE</scope>
    <source>
        <strain evidence="1">Duluth1</strain>
        <tissue evidence="1">Whole animal</tissue>
    </source>
</reference>
<dbReference type="EMBL" id="JAIWYP010000004">
    <property type="protein sequence ID" value="KAH3838284.1"/>
    <property type="molecule type" value="Genomic_DNA"/>
</dbReference>
<dbReference type="PANTHER" id="PTHR34415:SF1">
    <property type="entry name" value="INTEGRASE CATALYTIC DOMAIN-CONTAINING PROTEIN"/>
    <property type="match status" value="1"/>
</dbReference>
<gene>
    <name evidence="1" type="ORF">DPMN_111692</name>
</gene>
<dbReference type="AlphaFoldDB" id="A0A9D4KF14"/>
<evidence type="ECO:0000313" key="2">
    <source>
        <dbReference type="Proteomes" id="UP000828390"/>
    </source>
</evidence>
<organism evidence="1 2">
    <name type="scientific">Dreissena polymorpha</name>
    <name type="common">Zebra mussel</name>
    <name type="synonym">Mytilus polymorpha</name>
    <dbReference type="NCBI Taxonomy" id="45954"/>
    <lineage>
        <taxon>Eukaryota</taxon>
        <taxon>Metazoa</taxon>
        <taxon>Spiralia</taxon>
        <taxon>Lophotrochozoa</taxon>
        <taxon>Mollusca</taxon>
        <taxon>Bivalvia</taxon>
        <taxon>Autobranchia</taxon>
        <taxon>Heteroconchia</taxon>
        <taxon>Euheterodonta</taxon>
        <taxon>Imparidentia</taxon>
        <taxon>Neoheterodontei</taxon>
        <taxon>Myida</taxon>
        <taxon>Dreissenoidea</taxon>
        <taxon>Dreissenidae</taxon>
        <taxon>Dreissena</taxon>
    </lineage>
</organism>
<comment type="caution">
    <text evidence="1">The sequence shown here is derived from an EMBL/GenBank/DDBJ whole genome shotgun (WGS) entry which is preliminary data.</text>
</comment>
<dbReference type="PANTHER" id="PTHR34415">
    <property type="entry name" value="INTEGRASE CATALYTIC DOMAIN-CONTAINING PROTEIN"/>
    <property type="match status" value="1"/>
</dbReference>